<evidence type="ECO:0000313" key="4">
    <source>
        <dbReference type="EMBL" id="PIE33054.1"/>
    </source>
</evidence>
<reference evidence="4 5" key="1">
    <citation type="submission" date="2017-10" db="EMBL/GenBank/DDBJ databases">
        <title>Novel microbial diversity and functional potential in the marine mammal oral microbiome.</title>
        <authorList>
            <person name="Dudek N.K."/>
            <person name="Sun C.L."/>
            <person name="Burstein D."/>
            <person name="Kantor R.S."/>
            <person name="Aliaga Goltsman D.S."/>
            <person name="Bik E.M."/>
            <person name="Thomas B.C."/>
            <person name="Banfield J.F."/>
            <person name="Relman D.A."/>
        </authorList>
    </citation>
    <scope>NUCLEOTIDE SEQUENCE [LARGE SCALE GENOMIC DNA]</scope>
    <source>
        <strain evidence="4">DOLJORAL78_47_16</strain>
    </source>
</reference>
<dbReference type="EMBL" id="PDSK01000104">
    <property type="protein sequence ID" value="PIE33054.1"/>
    <property type="molecule type" value="Genomic_DNA"/>
</dbReference>
<name>A0A2G6KBK7_9BACT</name>
<feature type="domain" description="Response regulatory" evidence="3">
    <location>
        <begin position="41"/>
        <end position="154"/>
    </location>
</feature>
<organism evidence="4 5">
    <name type="scientific">candidate division KSB3 bacterium</name>
    <dbReference type="NCBI Taxonomy" id="2044937"/>
    <lineage>
        <taxon>Bacteria</taxon>
        <taxon>candidate division KSB3</taxon>
    </lineage>
</organism>
<dbReference type="InterPro" id="IPR011006">
    <property type="entry name" value="CheY-like_superfamily"/>
</dbReference>
<dbReference type="PANTHER" id="PTHR44591">
    <property type="entry name" value="STRESS RESPONSE REGULATOR PROTEIN 1"/>
    <property type="match status" value="1"/>
</dbReference>
<dbReference type="AlphaFoldDB" id="A0A2G6KBK7"/>
<dbReference type="Pfam" id="PF00072">
    <property type="entry name" value="Response_reg"/>
    <property type="match status" value="1"/>
</dbReference>
<evidence type="ECO:0000313" key="5">
    <source>
        <dbReference type="Proteomes" id="UP000230821"/>
    </source>
</evidence>
<comment type="caution">
    <text evidence="4">The sequence shown here is derived from an EMBL/GenBank/DDBJ whole genome shotgun (WGS) entry which is preliminary data.</text>
</comment>
<dbReference type="SUPFAM" id="SSF52172">
    <property type="entry name" value="CheY-like"/>
    <property type="match status" value="1"/>
</dbReference>
<sequence>MKFYKLTNFSGYATVIAEVCWLNIWQMTSFFDGETYSMAKSVLIVDDSAVIRNSLGFLLETEGFQVQTAGNGLEGLEKIEAHQFDTVIADINMPRMHGYDLIREIRQKDNYKDVPIIIITTEEEAADKKKGFEAGAIIGDLNQRRPPARVSNPGRGHTVVYVCTLVMVL</sequence>
<feature type="modified residue" description="4-aspartylphosphate" evidence="2">
    <location>
        <position position="90"/>
    </location>
</feature>
<dbReference type="Proteomes" id="UP000230821">
    <property type="component" value="Unassembled WGS sequence"/>
</dbReference>
<accession>A0A2G6KBK7</accession>
<evidence type="ECO:0000259" key="3">
    <source>
        <dbReference type="PROSITE" id="PS50110"/>
    </source>
</evidence>
<gene>
    <name evidence="4" type="ORF">CSA56_13465</name>
</gene>
<dbReference type="Gene3D" id="3.40.50.2300">
    <property type="match status" value="1"/>
</dbReference>
<evidence type="ECO:0000256" key="2">
    <source>
        <dbReference type="PROSITE-ProRule" id="PRU00169"/>
    </source>
</evidence>
<keyword evidence="1 2" id="KW-0597">Phosphoprotein</keyword>
<dbReference type="PANTHER" id="PTHR44591:SF25">
    <property type="entry name" value="CHEMOTAXIS TWO-COMPONENT RESPONSE REGULATOR"/>
    <property type="match status" value="1"/>
</dbReference>
<protein>
    <recommendedName>
        <fullName evidence="3">Response regulatory domain-containing protein</fullName>
    </recommendedName>
</protein>
<dbReference type="SMART" id="SM00448">
    <property type="entry name" value="REC"/>
    <property type="match status" value="1"/>
</dbReference>
<evidence type="ECO:0000256" key="1">
    <source>
        <dbReference type="ARBA" id="ARBA00022553"/>
    </source>
</evidence>
<proteinExistence type="predicted"/>
<dbReference type="GO" id="GO:0000160">
    <property type="term" value="P:phosphorelay signal transduction system"/>
    <property type="evidence" value="ECO:0007669"/>
    <property type="project" value="InterPro"/>
</dbReference>
<dbReference type="PROSITE" id="PS50110">
    <property type="entry name" value="RESPONSE_REGULATORY"/>
    <property type="match status" value="1"/>
</dbReference>
<dbReference type="InterPro" id="IPR050595">
    <property type="entry name" value="Bact_response_regulator"/>
</dbReference>
<dbReference type="InterPro" id="IPR001789">
    <property type="entry name" value="Sig_transdc_resp-reg_receiver"/>
</dbReference>